<name>A0A0P8W8W9_9CLOT</name>
<feature type="domain" description="ABC transporter" evidence="17">
    <location>
        <begin position="1"/>
        <end position="479"/>
    </location>
</feature>
<gene>
    <name evidence="18" type="primary">uvrA_1</name>
    <name evidence="18" type="ORF">OXPF_19490</name>
</gene>
<keyword evidence="13" id="KW-0234">DNA repair</keyword>
<dbReference type="Gene3D" id="1.10.8.280">
    <property type="entry name" value="ABC transporter ATPase domain-like"/>
    <property type="match status" value="1"/>
</dbReference>
<dbReference type="InterPro" id="IPR041552">
    <property type="entry name" value="UvrA_DNA-bd"/>
</dbReference>
<evidence type="ECO:0000256" key="11">
    <source>
        <dbReference type="ARBA" id="ARBA00022881"/>
    </source>
</evidence>
<dbReference type="Pfam" id="PF17755">
    <property type="entry name" value="UvrA_DNA-bind"/>
    <property type="match status" value="1"/>
</dbReference>
<dbReference type="SUPFAM" id="SSF52540">
    <property type="entry name" value="P-loop containing nucleoside triphosphate hydrolases"/>
    <property type="match status" value="2"/>
</dbReference>
<dbReference type="AlphaFoldDB" id="A0A0P8W8W9"/>
<organism evidence="18 19">
    <name type="scientific">Oxobacter pfennigii</name>
    <dbReference type="NCBI Taxonomy" id="36849"/>
    <lineage>
        <taxon>Bacteria</taxon>
        <taxon>Bacillati</taxon>
        <taxon>Bacillota</taxon>
        <taxon>Clostridia</taxon>
        <taxon>Eubacteriales</taxon>
        <taxon>Clostridiaceae</taxon>
        <taxon>Oxobacter</taxon>
    </lineage>
</organism>
<evidence type="ECO:0000313" key="19">
    <source>
        <dbReference type="Proteomes" id="UP000050326"/>
    </source>
</evidence>
<evidence type="ECO:0000256" key="2">
    <source>
        <dbReference type="ARBA" id="ARBA00022490"/>
    </source>
</evidence>
<evidence type="ECO:0000256" key="5">
    <source>
        <dbReference type="ARBA" id="ARBA00022741"/>
    </source>
</evidence>
<dbReference type="InterPro" id="IPR017871">
    <property type="entry name" value="ABC_transporter-like_CS"/>
</dbReference>
<comment type="similarity">
    <text evidence="14">Belongs to the ABC transporter superfamily. UvrA family.</text>
</comment>
<dbReference type="STRING" id="36849.OXPF_19490"/>
<keyword evidence="7" id="KW-0228">DNA excision</keyword>
<keyword evidence="8" id="KW-0863">Zinc-finger</keyword>
<keyword evidence="9" id="KW-0862">Zinc</keyword>
<dbReference type="InterPro" id="IPR003439">
    <property type="entry name" value="ABC_transporter-like_ATP-bd"/>
</dbReference>
<keyword evidence="5" id="KW-0547">Nucleotide-binding</keyword>
<keyword evidence="3" id="KW-0479">Metal-binding</keyword>
<dbReference type="PANTHER" id="PTHR43152">
    <property type="entry name" value="UVRABC SYSTEM PROTEIN A"/>
    <property type="match status" value="1"/>
</dbReference>
<evidence type="ECO:0000256" key="9">
    <source>
        <dbReference type="ARBA" id="ARBA00022833"/>
    </source>
</evidence>
<accession>A0A0P8W8W9</accession>
<evidence type="ECO:0000256" key="10">
    <source>
        <dbReference type="ARBA" id="ARBA00022840"/>
    </source>
</evidence>
<dbReference type="GO" id="GO:0006281">
    <property type="term" value="P:DNA repair"/>
    <property type="evidence" value="ECO:0007669"/>
    <property type="project" value="UniProtKB-KW"/>
</dbReference>
<dbReference type="GO" id="GO:0004518">
    <property type="term" value="F:nuclease activity"/>
    <property type="evidence" value="ECO:0007669"/>
    <property type="project" value="UniProtKB-KW"/>
</dbReference>
<dbReference type="GO" id="GO:0008270">
    <property type="term" value="F:zinc ion binding"/>
    <property type="evidence" value="ECO:0007669"/>
    <property type="project" value="UniProtKB-KW"/>
</dbReference>
<keyword evidence="4" id="KW-0677">Repeat</keyword>
<dbReference type="Pfam" id="PF00005">
    <property type="entry name" value="ABC_tran"/>
    <property type="match status" value="1"/>
</dbReference>
<sequence>MSVIKILKAGEGNLKNISLEIPKNKLVVFTGLSGSGKSTLLVDVLFNECQRQYLEAMSFQGIHKPKVERIRGLSPAIVISQTDANRNPRSTVGTMTDIYTDLRMVYEKLGVRTCPHCGKSISSADCKEETEKTGDDFHVYMYCSECGKRMDKITRTDFSFNTREGACPDCEGLGKIHGINKNQVVNEKLSLEDGAIQYWDQKYGNYQISVFYAALKHYGIPAVPDTPVEQYSELQKAILYEGIECGNVKSAFPNITPPKTAASGRFEGVFPILRRRLSEKDGDTSQLGKYFDTVVCPSCNGERLCELSRNVTVKGMRLPEVSIYSLEKVCSWIEELGASLSEKQFELVRAYLLDIETKLKRFINVGLGYLSLDRQTVTLSGGELQRLRLAAVLDSDLSGIIYILDEPTVGLHPKDTAGLVTILQKLRDLENTVLVIEHDVDVMTAADYIVDMGPGSGKYGGEVVAAGTLAEIKRHPLSATGEYLRNPPPGKSIFRKGSGGAIHIKNAGRFNLRDISVDIPVGCLTAITGPSGSGKSTLAFEVLAKGNLNSQNNSVFGLEQFSKVVEIEQSAITKMKRSNVATYSEVYSEIRNIFAKTDDAKKAGLTAKHFSFNTPGGRCENCEGLGYVDSNMLFFSNIEVTCPVCNGSQFNSGILSVKYEGLSIKDVLKMSVEEAAEFFKNHKKAIRILKLLEDVGLGYLELGQALTTLSGGEGQRLKLAKELIGARTEKTNLYLLDEPTTGLHPKDIEHFLVLINSLVEAGNTVVVVEHNQQVIKSSDWIIDLGPEGGEKGGEVIFTGTPKELAETSSSVTAKYL</sequence>
<dbReference type="PROSITE" id="PS00211">
    <property type="entry name" value="ABC_TRANSPORTER_1"/>
    <property type="match status" value="1"/>
</dbReference>
<reference evidence="18 19" key="1">
    <citation type="submission" date="2015-09" db="EMBL/GenBank/DDBJ databases">
        <title>Genome sequence of Oxobacter pfennigii DSM 3222.</title>
        <authorList>
            <person name="Poehlein A."/>
            <person name="Bengelsdorf F.R."/>
            <person name="Schiel-Bengelsdorf B."/>
            <person name="Duerre P."/>
            <person name="Daniel R."/>
        </authorList>
    </citation>
    <scope>NUCLEOTIDE SEQUENCE [LARGE SCALE GENOMIC DNA]</scope>
    <source>
        <strain evidence="18 19">DSM 3222</strain>
    </source>
</reference>
<keyword evidence="6" id="KW-0227">DNA damage</keyword>
<evidence type="ECO:0000256" key="6">
    <source>
        <dbReference type="ARBA" id="ARBA00022763"/>
    </source>
</evidence>
<evidence type="ECO:0000256" key="4">
    <source>
        <dbReference type="ARBA" id="ARBA00022737"/>
    </source>
</evidence>
<dbReference type="EMBL" id="LKET01000030">
    <property type="protein sequence ID" value="KPU44455.1"/>
    <property type="molecule type" value="Genomic_DNA"/>
</dbReference>
<dbReference type="PROSITE" id="PS50893">
    <property type="entry name" value="ABC_TRANSPORTER_2"/>
    <property type="match status" value="2"/>
</dbReference>
<dbReference type="Gene3D" id="1.20.1580.10">
    <property type="entry name" value="ABC transporter ATPase like domain"/>
    <property type="match status" value="2"/>
</dbReference>
<evidence type="ECO:0000256" key="13">
    <source>
        <dbReference type="ARBA" id="ARBA00023204"/>
    </source>
</evidence>
<dbReference type="GO" id="GO:0005524">
    <property type="term" value="F:ATP binding"/>
    <property type="evidence" value="ECO:0007669"/>
    <property type="project" value="UniProtKB-KW"/>
</dbReference>
<evidence type="ECO:0000259" key="17">
    <source>
        <dbReference type="PROSITE" id="PS50893"/>
    </source>
</evidence>
<evidence type="ECO:0000256" key="8">
    <source>
        <dbReference type="ARBA" id="ARBA00022771"/>
    </source>
</evidence>
<dbReference type="OrthoDB" id="9809851at2"/>
<keyword evidence="12" id="KW-0238">DNA-binding</keyword>
<dbReference type="RefSeq" id="WP_054875003.1">
    <property type="nucleotide sequence ID" value="NZ_LKET01000030.1"/>
</dbReference>
<evidence type="ECO:0000256" key="3">
    <source>
        <dbReference type="ARBA" id="ARBA00022723"/>
    </source>
</evidence>
<evidence type="ECO:0000256" key="14">
    <source>
        <dbReference type="ARBA" id="ARBA00038000"/>
    </source>
</evidence>
<keyword evidence="11" id="KW-0267">Excision nuclease</keyword>
<dbReference type="Proteomes" id="UP000050326">
    <property type="component" value="Unassembled WGS sequence"/>
</dbReference>
<comment type="caution">
    <text evidence="18">The sequence shown here is derived from an EMBL/GenBank/DDBJ whole genome shotgun (WGS) entry which is preliminary data.</text>
</comment>
<evidence type="ECO:0000313" key="18">
    <source>
        <dbReference type="EMBL" id="KPU44455.1"/>
    </source>
</evidence>
<dbReference type="GO" id="GO:0003677">
    <property type="term" value="F:DNA binding"/>
    <property type="evidence" value="ECO:0007669"/>
    <property type="project" value="UniProtKB-KW"/>
</dbReference>
<evidence type="ECO:0000256" key="15">
    <source>
        <dbReference type="ARBA" id="ARBA00039316"/>
    </source>
</evidence>
<keyword evidence="10" id="KW-0067">ATP-binding</keyword>
<keyword evidence="19" id="KW-1185">Reference proteome</keyword>
<dbReference type="GO" id="GO:0016887">
    <property type="term" value="F:ATP hydrolysis activity"/>
    <property type="evidence" value="ECO:0007669"/>
    <property type="project" value="InterPro"/>
</dbReference>
<comment type="subcellular location">
    <subcellularLocation>
        <location evidence="1">Cytoplasm</location>
    </subcellularLocation>
</comment>
<keyword evidence="2" id="KW-0963">Cytoplasm</keyword>
<dbReference type="PANTHER" id="PTHR43152:SF1">
    <property type="entry name" value="UVRA PROTEIN"/>
    <property type="match status" value="1"/>
</dbReference>
<dbReference type="Gene3D" id="3.40.50.300">
    <property type="entry name" value="P-loop containing nucleotide triphosphate hydrolases"/>
    <property type="match status" value="2"/>
</dbReference>
<evidence type="ECO:0000256" key="16">
    <source>
        <dbReference type="ARBA" id="ARBA00042156"/>
    </source>
</evidence>
<evidence type="ECO:0000256" key="12">
    <source>
        <dbReference type="ARBA" id="ARBA00023125"/>
    </source>
</evidence>
<evidence type="ECO:0000256" key="1">
    <source>
        <dbReference type="ARBA" id="ARBA00004496"/>
    </source>
</evidence>
<feature type="domain" description="ABC transporter" evidence="17">
    <location>
        <begin position="488"/>
        <end position="811"/>
    </location>
</feature>
<dbReference type="PATRIC" id="fig|36849.3.peg.2053"/>
<dbReference type="GO" id="GO:0005737">
    <property type="term" value="C:cytoplasm"/>
    <property type="evidence" value="ECO:0007669"/>
    <property type="project" value="UniProtKB-SubCell"/>
</dbReference>
<proteinExistence type="inferred from homology"/>
<dbReference type="InterPro" id="IPR027417">
    <property type="entry name" value="P-loop_NTPase"/>
</dbReference>
<evidence type="ECO:0000256" key="7">
    <source>
        <dbReference type="ARBA" id="ARBA00022769"/>
    </source>
</evidence>
<protein>
    <recommendedName>
        <fullName evidence="15">UvrABC system protein A</fullName>
    </recommendedName>
    <alternativeName>
        <fullName evidence="16">Excinuclease ABC subunit A</fullName>
    </alternativeName>
</protein>